<feature type="compositionally biased region" description="Basic and acidic residues" evidence="1">
    <location>
        <begin position="212"/>
        <end position="223"/>
    </location>
</feature>
<keyword evidence="2" id="KW-1133">Transmembrane helix</keyword>
<keyword evidence="4" id="KW-1185">Reference proteome</keyword>
<proteinExistence type="predicted"/>
<reference evidence="5" key="1">
    <citation type="submission" date="2025-08" db="UniProtKB">
        <authorList>
            <consortium name="RefSeq"/>
        </authorList>
    </citation>
    <scope>IDENTIFICATION</scope>
</reference>
<gene>
    <name evidence="5" type="primary">LOC101862848</name>
</gene>
<name>A0ABM1A4N0_APLCA</name>
<evidence type="ECO:0000313" key="4">
    <source>
        <dbReference type="Proteomes" id="UP000694888"/>
    </source>
</evidence>
<evidence type="ECO:0000256" key="1">
    <source>
        <dbReference type="SAM" id="MobiDB-lite"/>
    </source>
</evidence>
<keyword evidence="2" id="KW-0812">Transmembrane</keyword>
<feature type="compositionally biased region" description="Polar residues" evidence="1">
    <location>
        <begin position="157"/>
        <end position="177"/>
    </location>
</feature>
<feature type="transmembrane region" description="Helical" evidence="2">
    <location>
        <begin position="92"/>
        <end position="117"/>
    </location>
</feature>
<evidence type="ECO:0000313" key="5">
    <source>
        <dbReference type="RefSeq" id="XP_012940767.1"/>
    </source>
</evidence>
<protein>
    <submittedName>
        <fullName evidence="5">Uncharacterized protein LOC101862848 isoform X1</fullName>
    </submittedName>
</protein>
<keyword evidence="3" id="KW-0732">Signal</keyword>
<feature type="signal peptide" evidence="3">
    <location>
        <begin position="1"/>
        <end position="28"/>
    </location>
</feature>
<sequence length="304" mass="33709">MPSVSNVHISAFLLSLGLTGYQVPCIEGYCQENTHGWYENRKNEGDGKGKWCCKYEEEENGYSIGSTFCEEGCCGDEEERCCSSLSQGEIQAIAAGAGVTVAVFLLVTIAIILYCFIRRSGFSVHRSSNSSSFWEIRRSGTQYRTENEDTFRPRRQPIQTAPTEHGQSNSVRSSNISRHGDHQRNNRNSPPAYSELTTDGNMFNGEGPTDSNIHRTDGNDQHDSIGGYRTTANRQINVPGQSFPSQNDQYYQVNLPPSASQDPHTLSGGDADSQLLDTLQDAMPLPSYQEVMRDPGKYTIESSF</sequence>
<organism evidence="4 5">
    <name type="scientific">Aplysia californica</name>
    <name type="common">California sea hare</name>
    <dbReference type="NCBI Taxonomy" id="6500"/>
    <lineage>
        <taxon>Eukaryota</taxon>
        <taxon>Metazoa</taxon>
        <taxon>Spiralia</taxon>
        <taxon>Lophotrochozoa</taxon>
        <taxon>Mollusca</taxon>
        <taxon>Gastropoda</taxon>
        <taxon>Heterobranchia</taxon>
        <taxon>Euthyneura</taxon>
        <taxon>Tectipleura</taxon>
        <taxon>Aplysiida</taxon>
        <taxon>Aplysioidea</taxon>
        <taxon>Aplysiidae</taxon>
        <taxon>Aplysia</taxon>
    </lineage>
</organism>
<feature type="region of interest" description="Disordered" evidence="1">
    <location>
        <begin position="144"/>
        <end position="227"/>
    </location>
</feature>
<dbReference type="RefSeq" id="XP_012940767.1">
    <property type="nucleotide sequence ID" value="XM_013085313.2"/>
</dbReference>
<feature type="chain" id="PRO_5045546462" evidence="3">
    <location>
        <begin position="29"/>
        <end position="304"/>
    </location>
</feature>
<accession>A0ABM1A4N0</accession>
<dbReference type="GeneID" id="101862848"/>
<dbReference type="Proteomes" id="UP000694888">
    <property type="component" value="Unplaced"/>
</dbReference>
<evidence type="ECO:0000256" key="3">
    <source>
        <dbReference type="SAM" id="SignalP"/>
    </source>
</evidence>
<feature type="compositionally biased region" description="Polar residues" evidence="1">
    <location>
        <begin position="186"/>
        <end position="201"/>
    </location>
</feature>
<keyword evidence="2" id="KW-0472">Membrane</keyword>
<evidence type="ECO:0000256" key="2">
    <source>
        <dbReference type="SAM" id="Phobius"/>
    </source>
</evidence>